<accession>A0A0C1C6L4</accession>
<evidence type="ECO:0000256" key="1">
    <source>
        <dbReference type="SAM" id="MobiDB-lite"/>
    </source>
</evidence>
<dbReference type="EMBL" id="JSAM01000105">
    <property type="protein sequence ID" value="KIA76790.1"/>
    <property type="molecule type" value="Genomic_DNA"/>
</dbReference>
<feature type="signal peptide" evidence="2">
    <location>
        <begin position="1"/>
        <end position="22"/>
    </location>
</feature>
<proteinExistence type="predicted"/>
<feature type="region of interest" description="Disordered" evidence="1">
    <location>
        <begin position="384"/>
        <end position="481"/>
    </location>
</feature>
<protein>
    <submittedName>
        <fullName evidence="3">Uncharacterized protein</fullName>
    </submittedName>
</protein>
<organism evidence="3 4">
    <name type="scientific">Parachlamydia acanthamoebae</name>
    <dbReference type="NCBI Taxonomy" id="83552"/>
    <lineage>
        <taxon>Bacteria</taxon>
        <taxon>Pseudomonadati</taxon>
        <taxon>Chlamydiota</taxon>
        <taxon>Chlamydiia</taxon>
        <taxon>Parachlamydiales</taxon>
        <taxon>Parachlamydiaceae</taxon>
        <taxon>Parachlamydia</taxon>
    </lineage>
</organism>
<dbReference type="InterPro" id="IPR008160">
    <property type="entry name" value="Collagen"/>
</dbReference>
<feature type="chain" id="PRO_5002129986" evidence="2">
    <location>
        <begin position="23"/>
        <end position="481"/>
    </location>
</feature>
<feature type="compositionally biased region" description="Pro residues" evidence="1">
    <location>
        <begin position="386"/>
        <end position="400"/>
    </location>
</feature>
<dbReference type="Gene3D" id="2.180.10.10">
    <property type="entry name" value="RHS repeat-associated core"/>
    <property type="match status" value="1"/>
</dbReference>
<dbReference type="PANTHER" id="PTHR24637:SF422">
    <property type="entry name" value="COLLAGEN IV NC1 DOMAIN-CONTAINING PROTEIN"/>
    <property type="match status" value="1"/>
</dbReference>
<dbReference type="Proteomes" id="UP000031307">
    <property type="component" value="Unassembled WGS sequence"/>
</dbReference>
<feature type="non-terminal residue" evidence="3">
    <location>
        <position position="481"/>
    </location>
</feature>
<dbReference type="Pfam" id="PF01391">
    <property type="entry name" value="Collagen"/>
    <property type="match status" value="1"/>
</dbReference>
<name>A0A0C1C6L4_9BACT</name>
<reference evidence="3 4" key="1">
    <citation type="journal article" date="2014" name="Mol. Biol. Evol.">
        <title>Massive expansion of Ubiquitination-related gene families within the Chlamydiae.</title>
        <authorList>
            <person name="Domman D."/>
            <person name="Collingro A."/>
            <person name="Lagkouvardos I."/>
            <person name="Gehre L."/>
            <person name="Weinmaier T."/>
            <person name="Rattei T."/>
            <person name="Subtil A."/>
            <person name="Horn M."/>
        </authorList>
    </citation>
    <scope>NUCLEOTIDE SEQUENCE [LARGE SCALE GENOMIC DNA]</scope>
    <source>
        <strain evidence="3 4">OEW1</strain>
    </source>
</reference>
<evidence type="ECO:0000313" key="4">
    <source>
        <dbReference type="Proteomes" id="UP000031307"/>
    </source>
</evidence>
<dbReference type="AlphaFoldDB" id="A0A0C1C6L4"/>
<keyword evidence="2" id="KW-0732">Signal</keyword>
<gene>
    <name evidence="3" type="ORF">DB43_HJ00010</name>
</gene>
<sequence length="481" mass="52664">MNNFISNLKQVFWFCLIFLSHASMYAHQPNVKLFTKENEAESFIEHQVNVVDGDYFESHIDLHFPGPDLLLLKRQLNTKSFQHSGGWRLFSEYFLIVGKDKQNPDELMYALDGKFDPSVKDFRLAQNKCLISSNEGGNKIYEKIDTIPTLCLGEEILPDLSKKFINPDYYRITKQILPSGNQVKYAYNNEGHLESIELFSRTSKSVFRVDFDYEFDFNGTAVFVSTSDGRVIEYQLEPFQLEDDSIVHALTQVRGSNINAQTYQYQVKDKSCLLVRKNIEGEDSILIEYDEERKVVCLAKVGENGEAEGDYVFLYADKFTDVLDEDSLRSRYEYDDLQQLTKVTQFDKKENVVQERIYQVETVGNDEDPRERKRIKVVDVFAVCKPPTPGPPGPKGPTGPPGSTGATGDPGATGATGPAGTMGATGPTGLTGATGATGATGVTGATGPTGLTGATGPTGDPGATGATGATGVTGATGPTGL</sequence>
<feature type="compositionally biased region" description="Low complexity" evidence="1">
    <location>
        <begin position="401"/>
        <end position="481"/>
    </location>
</feature>
<evidence type="ECO:0000256" key="2">
    <source>
        <dbReference type="SAM" id="SignalP"/>
    </source>
</evidence>
<comment type="caution">
    <text evidence="3">The sequence shown here is derived from an EMBL/GenBank/DDBJ whole genome shotgun (WGS) entry which is preliminary data.</text>
</comment>
<evidence type="ECO:0000313" key="3">
    <source>
        <dbReference type="EMBL" id="KIA76790.1"/>
    </source>
</evidence>
<dbReference type="PANTHER" id="PTHR24637">
    <property type="entry name" value="COLLAGEN"/>
    <property type="match status" value="1"/>
</dbReference>